<dbReference type="InterPro" id="IPR032466">
    <property type="entry name" value="Metal_Hydrolase"/>
</dbReference>
<reference evidence="1" key="1">
    <citation type="submission" date="2020-09" db="EMBL/GenBank/DDBJ databases">
        <title>A novel bacterium of genus Paenibacillus, isolated from South China Sea.</title>
        <authorList>
            <person name="Huang H."/>
            <person name="Mo K."/>
            <person name="Hu Y."/>
        </authorList>
    </citation>
    <scope>NUCLEOTIDE SEQUENCE</scope>
    <source>
        <strain evidence="1">IB182493</strain>
    </source>
</reference>
<evidence type="ECO:0000313" key="2">
    <source>
        <dbReference type="Proteomes" id="UP000632125"/>
    </source>
</evidence>
<dbReference type="AlphaFoldDB" id="A0A927H6K6"/>
<dbReference type="EMBL" id="JACXIY010000023">
    <property type="protein sequence ID" value="MBD2870661.1"/>
    <property type="molecule type" value="Genomic_DNA"/>
</dbReference>
<organism evidence="1 2">
    <name type="scientific">Paenibacillus arenilitoris</name>
    <dbReference type="NCBI Taxonomy" id="2772299"/>
    <lineage>
        <taxon>Bacteria</taxon>
        <taxon>Bacillati</taxon>
        <taxon>Bacillota</taxon>
        <taxon>Bacilli</taxon>
        <taxon>Bacillales</taxon>
        <taxon>Paenibacillaceae</taxon>
        <taxon>Paenibacillus</taxon>
    </lineage>
</organism>
<protein>
    <submittedName>
        <fullName evidence="1">Dipeptidase</fullName>
    </submittedName>
</protein>
<sequence>MRIVDFHCDVLCKLLLDDKLTFHGGKPGTLDVTYERLKSAGVALQTFAVYIPASMNGRLEPILESLDRFHQSVLSCEDMRWVRTSADLESCLNDGKIGALLSLEGVDGLQGNLSLLRIMHQLGIRAAGLTWNHANWAADGAMEARGAGLTAKGRAFVEECNHLGILVDVSHLSERAFWDVAELSTKPIIASHSNSRSVCDHPRNLTDEQIKRIIAMRGLIGITYVPWFVSKEENVTVDDILIHIERICELGGAEQVMLGSDFDGIDRYVTELTHPAEVWRLREAVLRRYSASVADRLMSGNALRFLSRHLPQQ</sequence>
<dbReference type="Proteomes" id="UP000632125">
    <property type="component" value="Unassembled WGS sequence"/>
</dbReference>
<dbReference type="RefSeq" id="WP_190863791.1">
    <property type="nucleotide sequence ID" value="NZ_JACXIY010000023.1"/>
</dbReference>
<comment type="caution">
    <text evidence="1">The sequence shown here is derived from an EMBL/GenBank/DDBJ whole genome shotgun (WGS) entry which is preliminary data.</text>
</comment>
<dbReference type="PANTHER" id="PTHR10443:SF12">
    <property type="entry name" value="DIPEPTIDASE"/>
    <property type="match status" value="1"/>
</dbReference>
<dbReference type="InterPro" id="IPR008257">
    <property type="entry name" value="Pept_M19"/>
</dbReference>
<name>A0A927H6K6_9BACL</name>
<dbReference type="GO" id="GO:0070573">
    <property type="term" value="F:metallodipeptidase activity"/>
    <property type="evidence" value="ECO:0007669"/>
    <property type="project" value="InterPro"/>
</dbReference>
<keyword evidence="2" id="KW-1185">Reference proteome</keyword>
<gene>
    <name evidence="1" type="ORF">IDH41_18935</name>
</gene>
<dbReference type="Pfam" id="PF01244">
    <property type="entry name" value="Peptidase_M19"/>
    <property type="match status" value="1"/>
</dbReference>
<dbReference type="SUPFAM" id="SSF51556">
    <property type="entry name" value="Metallo-dependent hydrolases"/>
    <property type="match status" value="1"/>
</dbReference>
<dbReference type="GO" id="GO:0006508">
    <property type="term" value="P:proteolysis"/>
    <property type="evidence" value="ECO:0007669"/>
    <property type="project" value="InterPro"/>
</dbReference>
<dbReference type="PROSITE" id="PS51365">
    <property type="entry name" value="RENAL_DIPEPTIDASE_2"/>
    <property type="match status" value="1"/>
</dbReference>
<dbReference type="PANTHER" id="PTHR10443">
    <property type="entry name" value="MICROSOMAL DIPEPTIDASE"/>
    <property type="match status" value="1"/>
</dbReference>
<evidence type="ECO:0000313" key="1">
    <source>
        <dbReference type="EMBL" id="MBD2870661.1"/>
    </source>
</evidence>
<accession>A0A927H6K6</accession>
<dbReference type="Gene3D" id="3.20.20.140">
    <property type="entry name" value="Metal-dependent hydrolases"/>
    <property type="match status" value="1"/>
</dbReference>
<dbReference type="CDD" id="cd01301">
    <property type="entry name" value="rDP_like"/>
    <property type="match status" value="1"/>
</dbReference>
<proteinExistence type="predicted"/>